<keyword evidence="2" id="KW-1185">Reference proteome</keyword>
<name>A0A163J8U0_ABSGL</name>
<dbReference type="Proteomes" id="UP000078561">
    <property type="component" value="Unassembled WGS sequence"/>
</dbReference>
<reference evidence="1" key="1">
    <citation type="submission" date="2016-04" db="EMBL/GenBank/DDBJ databases">
        <authorList>
            <person name="Evans L.H."/>
            <person name="Alamgir A."/>
            <person name="Owens N."/>
            <person name="Weber N.D."/>
            <person name="Virtaneva K."/>
            <person name="Barbian K."/>
            <person name="Babar A."/>
            <person name="Rosenke K."/>
        </authorList>
    </citation>
    <scope>NUCLEOTIDE SEQUENCE [LARGE SCALE GENOMIC DNA]</scope>
    <source>
        <strain evidence="1">CBS 101.48</strain>
    </source>
</reference>
<dbReference type="EMBL" id="LT551959">
    <property type="protein sequence ID" value="SAL97803.1"/>
    <property type="molecule type" value="Genomic_DNA"/>
</dbReference>
<sequence>MSTRKYSVTIEDWPEDEVMSSQTGADQPHLYQYGETSVYDHSPSDGEKESWSHMNTLEEQARREKIQDASIAKRNAHKVAHIVEEGEQRTE</sequence>
<evidence type="ECO:0000313" key="2">
    <source>
        <dbReference type="Proteomes" id="UP000078561"/>
    </source>
</evidence>
<gene>
    <name evidence="1" type="primary">ABSGL_03319.1 scaffold 4426</name>
</gene>
<evidence type="ECO:0000313" key="1">
    <source>
        <dbReference type="EMBL" id="SAL97803.1"/>
    </source>
</evidence>
<accession>A0A163J8U0</accession>
<protein>
    <submittedName>
        <fullName evidence="1">Uncharacterized protein</fullName>
    </submittedName>
</protein>
<organism evidence="1">
    <name type="scientific">Absidia glauca</name>
    <name type="common">Pin mould</name>
    <dbReference type="NCBI Taxonomy" id="4829"/>
    <lineage>
        <taxon>Eukaryota</taxon>
        <taxon>Fungi</taxon>
        <taxon>Fungi incertae sedis</taxon>
        <taxon>Mucoromycota</taxon>
        <taxon>Mucoromycotina</taxon>
        <taxon>Mucoromycetes</taxon>
        <taxon>Mucorales</taxon>
        <taxon>Cunninghamellaceae</taxon>
        <taxon>Absidia</taxon>
    </lineage>
</organism>
<dbReference type="AlphaFoldDB" id="A0A163J8U0"/>
<proteinExistence type="predicted"/>
<dbReference type="InParanoid" id="A0A163J8U0"/>